<organism evidence="2 3">
    <name type="scientific">Taphrina deformans (strain PYCC 5710 / ATCC 11124 / CBS 356.35 / IMI 108563 / JCM 9778 / NBRC 8474)</name>
    <name type="common">Peach leaf curl fungus</name>
    <name type="synonym">Lalaria deformans</name>
    <dbReference type="NCBI Taxonomy" id="1097556"/>
    <lineage>
        <taxon>Eukaryota</taxon>
        <taxon>Fungi</taxon>
        <taxon>Dikarya</taxon>
        <taxon>Ascomycota</taxon>
        <taxon>Taphrinomycotina</taxon>
        <taxon>Taphrinomycetes</taxon>
        <taxon>Taphrinales</taxon>
        <taxon>Taphrinaceae</taxon>
        <taxon>Taphrina</taxon>
    </lineage>
</organism>
<keyword evidence="1" id="KW-0496">Mitochondrion</keyword>
<evidence type="ECO:0000313" key="3">
    <source>
        <dbReference type="Proteomes" id="UP000013776"/>
    </source>
</evidence>
<dbReference type="GO" id="GO:0044284">
    <property type="term" value="C:mitochondrial crista junction"/>
    <property type="evidence" value="ECO:0007669"/>
    <property type="project" value="TreeGrafter"/>
</dbReference>
<dbReference type="eggNOG" id="ENOG502R7ZG">
    <property type="taxonomic scope" value="Eukaryota"/>
</dbReference>
<proteinExistence type="predicted"/>
<keyword evidence="3" id="KW-1185">Reference proteome</keyword>
<comment type="subcellular location">
    <subcellularLocation>
        <location evidence="1">Mitochondrion inner membrane</location>
    </subcellularLocation>
</comment>
<evidence type="ECO:0000313" key="2">
    <source>
        <dbReference type="EMBL" id="CCG84489.1"/>
    </source>
</evidence>
<gene>
    <name evidence="2" type="ORF">TAPDE_004953</name>
</gene>
<dbReference type="STRING" id="1097556.R4XJ29"/>
<keyword evidence="1" id="KW-0999">Mitochondrion inner membrane</keyword>
<protein>
    <recommendedName>
        <fullName evidence="1">MICOS complex subunit</fullName>
    </recommendedName>
</protein>
<evidence type="ECO:0000256" key="1">
    <source>
        <dbReference type="RuleBase" id="RU363021"/>
    </source>
</evidence>
<dbReference type="EMBL" id="CAHR02000249">
    <property type="protein sequence ID" value="CCG84489.1"/>
    <property type="molecule type" value="Genomic_DNA"/>
</dbReference>
<dbReference type="InterPro" id="IPR033181">
    <property type="entry name" value="Mic26_fungi"/>
</dbReference>
<dbReference type="PANTHER" id="PTHR28268:SF1">
    <property type="entry name" value="MICOS SUBUNIT MIC26"/>
    <property type="match status" value="1"/>
</dbReference>
<sequence>MAITNKLLGTAAVLGTATYASYKGRNPTMLDSPRLPTKPVDATKTAYDQKEEPMYLIPEQPSQLQQNISGARRATGSALQQADAHLRYAVDQVVATEHKIERTIKSLRPKNETLLPGAIYVAVIGLSGSIVSRNRAFPLRFLTPLLFFVVSSKIILPETSANVGDLIYSWEAKVPEVKKWHDFTTSHVAMGLYKAGEVVEDAEHMIDGAVKGSKDVFEKNSGIKLPK</sequence>
<dbReference type="Pfam" id="PF09769">
    <property type="entry name" value="ApoO"/>
    <property type="match status" value="1"/>
</dbReference>
<reference evidence="2 3" key="1">
    <citation type="journal article" date="2013" name="MBio">
        <title>Genome sequencing of the plant pathogen Taphrina deformans, the causal agent of peach leaf curl.</title>
        <authorList>
            <person name="Cisse O.H."/>
            <person name="Almeida J.M.G.C.F."/>
            <person name="Fonseca A."/>
            <person name="Kumar A.A."/>
            <person name="Salojaervi J."/>
            <person name="Overmyer K."/>
            <person name="Hauser P.M."/>
            <person name="Pagni M."/>
        </authorList>
    </citation>
    <scope>NUCLEOTIDE SEQUENCE [LARGE SCALE GENOMIC DNA]</scope>
    <source>
        <strain evidence="3">PYCC 5710 / ATCC 11124 / CBS 356.35 / IMI 108563 / JCM 9778 / NBRC 8474</strain>
    </source>
</reference>
<dbReference type="GO" id="GO:0061617">
    <property type="term" value="C:MICOS complex"/>
    <property type="evidence" value="ECO:0007669"/>
    <property type="project" value="UniProtKB-UniRule"/>
</dbReference>
<dbReference type="OrthoDB" id="2399148at2759"/>
<comment type="subunit">
    <text evidence="1">Component of the mitochondrial contact site and cristae organizing system (MICOS) complex.</text>
</comment>
<dbReference type="Proteomes" id="UP000013776">
    <property type="component" value="Unassembled WGS sequence"/>
</dbReference>
<name>R4XJ29_TAPDE</name>
<dbReference type="GO" id="GO:0042407">
    <property type="term" value="P:cristae formation"/>
    <property type="evidence" value="ECO:0007669"/>
    <property type="project" value="InterPro"/>
</dbReference>
<comment type="function">
    <text evidence="1">Component of the MICOS complex, a large protein complex of the mitochondrial inner membrane that plays crucial roles in the maintenance of crista junctions, inner membrane architecture, and formation of contact sites to the outer membrane.</text>
</comment>
<dbReference type="AlphaFoldDB" id="R4XJ29"/>
<dbReference type="PANTHER" id="PTHR28268">
    <property type="entry name" value="MICOS SUBUNIT MIC26"/>
    <property type="match status" value="1"/>
</dbReference>
<comment type="caution">
    <text evidence="2">The sequence shown here is derived from an EMBL/GenBank/DDBJ whole genome shotgun (WGS) entry which is preliminary data.</text>
</comment>
<keyword evidence="1" id="KW-0472">Membrane</keyword>
<accession>R4XJ29</accession>
<dbReference type="InterPro" id="IPR019166">
    <property type="entry name" value="MIC26/MIC27"/>
</dbReference>